<dbReference type="EMBL" id="KI299246">
    <property type="protein sequence ID" value="ERZ97863.1"/>
    <property type="molecule type" value="Genomic_DNA"/>
</dbReference>
<evidence type="ECO:0000313" key="1">
    <source>
        <dbReference type="EMBL" id="ERZ97863.1"/>
    </source>
</evidence>
<name>U9SPG1_RHIID</name>
<dbReference type="AlphaFoldDB" id="U9SPG1"/>
<accession>U9SPG1</accession>
<gene>
    <name evidence="1" type="ORF">GLOINDRAFT_11132</name>
</gene>
<reference evidence="1" key="1">
    <citation type="submission" date="2013-07" db="EMBL/GenBank/DDBJ databases">
        <title>The genome of an arbuscular mycorrhizal fungus provides insights into the evolution of the oldest plant symbiosis.</title>
        <authorList>
            <consortium name="DOE Joint Genome Institute"/>
            <person name="Tisserant E."/>
            <person name="Malbreil M."/>
            <person name="Kuo A."/>
            <person name="Kohler A."/>
            <person name="Symeonidi A."/>
            <person name="Balestrini R."/>
            <person name="Charron P."/>
            <person name="Duensing N."/>
            <person name="Frei-dit-Frey N."/>
            <person name="Gianinazzi-Pearson V."/>
            <person name="Gilbert B."/>
            <person name="Handa Y."/>
            <person name="Hijri M."/>
            <person name="Kaul R."/>
            <person name="Kawaguchi M."/>
            <person name="Krajinski F."/>
            <person name="Lammers P."/>
            <person name="Lapierre D."/>
            <person name="Masclaux F.G."/>
            <person name="Murat C."/>
            <person name="Morin E."/>
            <person name="Ndikumana S."/>
            <person name="Pagni M."/>
            <person name="Petitpierre D."/>
            <person name="Requena N."/>
            <person name="Rosikiewicz P."/>
            <person name="Riley R."/>
            <person name="Saito K."/>
            <person name="San Clemente H."/>
            <person name="Shapiro H."/>
            <person name="van Tuinen D."/>
            <person name="Becard G."/>
            <person name="Bonfante P."/>
            <person name="Paszkowski U."/>
            <person name="Shachar-Hill Y."/>
            <person name="Young J.P."/>
            <person name="Sanders I.R."/>
            <person name="Henrissat B."/>
            <person name="Rensing S.A."/>
            <person name="Grigoriev I.V."/>
            <person name="Corradi N."/>
            <person name="Roux C."/>
            <person name="Martin F."/>
        </authorList>
    </citation>
    <scope>NUCLEOTIDE SEQUENCE</scope>
    <source>
        <strain evidence="1">DAOM 197198</strain>
    </source>
</reference>
<proteinExistence type="predicted"/>
<dbReference type="HOGENOM" id="CLU_2850862_0_0_1"/>
<protein>
    <submittedName>
        <fullName evidence="1">Uncharacterized protein</fullName>
    </submittedName>
</protein>
<organism evidence="1">
    <name type="scientific">Rhizophagus irregularis (strain DAOM 181602 / DAOM 197198 / MUCL 43194)</name>
    <name type="common">Arbuscular mycorrhizal fungus</name>
    <name type="synonym">Glomus intraradices</name>
    <dbReference type="NCBI Taxonomy" id="747089"/>
    <lineage>
        <taxon>Eukaryota</taxon>
        <taxon>Fungi</taxon>
        <taxon>Fungi incertae sedis</taxon>
        <taxon>Mucoromycota</taxon>
        <taxon>Glomeromycotina</taxon>
        <taxon>Glomeromycetes</taxon>
        <taxon>Glomerales</taxon>
        <taxon>Glomeraceae</taxon>
        <taxon>Rhizophagus</taxon>
    </lineage>
</organism>
<sequence length="65" mass="6840">MNGIMKGIPMSGDTKTTFFAQSKPTGDKGSSLVKIGAIGYISDFDGKLNKQKSITQVTAILASIM</sequence>